<feature type="transmembrane region" description="Helical" evidence="2">
    <location>
        <begin position="223"/>
        <end position="242"/>
    </location>
</feature>
<reference evidence="3 4" key="1">
    <citation type="submission" date="2021-01" db="EMBL/GenBank/DDBJ databases">
        <title>Whole genome shotgun sequence of Asanoa siamensis NBRC 107932.</title>
        <authorList>
            <person name="Komaki H."/>
            <person name="Tamura T."/>
        </authorList>
    </citation>
    <scope>NUCLEOTIDE SEQUENCE [LARGE SCALE GENOMIC DNA]</scope>
    <source>
        <strain evidence="3 4">NBRC 107932</strain>
    </source>
</reference>
<evidence type="ECO:0000313" key="4">
    <source>
        <dbReference type="Proteomes" id="UP000604117"/>
    </source>
</evidence>
<keyword evidence="2" id="KW-0472">Membrane</keyword>
<name>A0ABQ4D1T3_9ACTN</name>
<comment type="caution">
    <text evidence="3">The sequence shown here is derived from an EMBL/GenBank/DDBJ whole genome shotgun (WGS) entry which is preliminary data.</text>
</comment>
<accession>A0ABQ4D1T3</accession>
<dbReference type="Proteomes" id="UP000604117">
    <property type="component" value="Unassembled WGS sequence"/>
</dbReference>
<gene>
    <name evidence="3" type="ORF">Asi02nite_69840</name>
</gene>
<feature type="compositionally biased region" description="Pro residues" evidence="1">
    <location>
        <begin position="132"/>
        <end position="156"/>
    </location>
</feature>
<keyword evidence="4" id="KW-1185">Reference proteome</keyword>
<keyword evidence="2" id="KW-1133">Transmembrane helix</keyword>
<dbReference type="RefSeq" id="WP_203718320.1">
    <property type="nucleotide sequence ID" value="NZ_BONE01000091.1"/>
</dbReference>
<organism evidence="3 4">
    <name type="scientific">Asanoa siamensis</name>
    <dbReference type="NCBI Taxonomy" id="926357"/>
    <lineage>
        <taxon>Bacteria</taxon>
        <taxon>Bacillati</taxon>
        <taxon>Actinomycetota</taxon>
        <taxon>Actinomycetes</taxon>
        <taxon>Micromonosporales</taxon>
        <taxon>Micromonosporaceae</taxon>
        <taxon>Asanoa</taxon>
    </lineage>
</organism>
<dbReference type="EMBL" id="BONE01000091">
    <property type="protein sequence ID" value="GIF77466.1"/>
    <property type="molecule type" value="Genomic_DNA"/>
</dbReference>
<evidence type="ECO:0000313" key="3">
    <source>
        <dbReference type="EMBL" id="GIF77466.1"/>
    </source>
</evidence>
<evidence type="ECO:0000256" key="2">
    <source>
        <dbReference type="SAM" id="Phobius"/>
    </source>
</evidence>
<keyword evidence="2" id="KW-0812">Transmembrane</keyword>
<sequence length="248" mass="25543">MVKPPARPLIRCAPVCLAAALFVGGVALPGVALPGVALAASRAAAPDGLPPFPVPRVALPRVESLLPPLAPVPPSAAWRYLDPLLPAGELVGRQPFDPDDGWFAPEEPSRPEPEEPPDEPDAEAPDEEVPDVAPPVPPAQPMPAPSAAPARPPAAPPAATTAPQPRPASPTPRHRRSATPSPADTRGLDELFPDRPSTATEPGADGNHDTTAGAEPAGYGRPLIYSGIAGLLVSALGIAFVLNRRRGW</sequence>
<protein>
    <submittedName>
        <fullName evidence="3">Uncharacterized protein</fullName>
    </submittedName>
</protein>
<feature type="compositionally biased region" description="Acidic residues" evidence="1">
    <location>
        <begin position="114"/>
        <end position="130"/>
    </location>
</feature>
<feature type="region of interest" description="Disordered" evidence="1">
    <location>
        <begin position="91"/>
        <end position="218"/>
    </location>
</feature>
<proteinExistence type="predicted"/>
<evidence type="ECO:0000256" key="1">
    <source>
        <dbReference type="SAM" id="MobiDB-lite"/>
    </source>
</evidence>